<evidence type="ECO:0000256" key="1">
    <source>
        <dbReference type="SAM" id="Phobius"/>
    </source>
</evidence>
<feature type="non-terminal residue" evidence="2">
    <location>
        <position position="1"/>
    </location>
</feature>
<dbReference type="AlphaFoldDB" id="A0A1D1XGB7"/>
<organism evidence="2">
    <name type="scientific">Anthurium amnicola</name>
    <dbReference type="NCBI Taxonomy" id="1678845"/>
    <lineage>
        <taxon>Eukaryota</taxon>
        <taxon>Viridiplantae</taxon>
        <taxon>Streptophyta</taxon>
        <taxon>Embryophyta</taxon>
        <taxon>Tracheophyta</taxon>
        <taxon>Spermatophyta</taxon>
        <taxon>Magnoliopsida</taxon>
        <taxon>Liliopsida</taxon>
        <taxon>Araceae</taxon>
        <taxon>Pothoideae</taxon>
        <taxon>Potheae</taxon>
        <taxon>Anthurium</taxon>
    </lineage>
</organism>
<name>A0A1D1XGB7_9ARAE</name>
<dbReference type="EMBL" id="GDJX01026493">
    <property type="protein sequence ID" value="JAT41443.1"/>
    <property type="molecule type" value="Transcribed_RNA"/>
</dbReference>
<accession>A0A1D1XGB7</accession>
<keyword evidence="1" id="KW-0472">Membrane</keyword>
<gene>
    <name evidence="2" type="ORF">g.130437</name>
</gene>
<sequence>SFSSKTTPSCHLRLSFYLPCPPMVATRGVFHTATLALAMLALLLTASPEHAQALRSFPCIKACYIAQLKCWSACKKNADCKRACMMAFSRCEDNASMERPPLLPL</sequence>
<keyword evidence="1" id="KW-0812">Transmembrane</keyword>
<feature type="non-terminal residue" evidence="2">
    <location>
        <position position="105"/>
    </location>
</feature>
<evidence type="ECO:0000313" key="2">
    <source>
        <dbReference type="EMBL" id="JAT41443.1"/>
    </source>
</evidence>
<proteinExistence type="predicted"/>
<feature type="transmembrane region" description="Helical" evidence="1">
    <location>
        <begin position="28"/>
        <end position="46"/>
    </location>
</feature>
<protein>
    <submittedName>
        <fullName evidence="2">Uncharacterized protein</fullName>
    </submittedName>
</protein>
<reference evidence="2" key="1">
    <citation type="submission" date="2015-07" db="EMBL/GenBank/DDBJ databases">
        <title>Transcriptome Assembly of Anthurium amnicola.</title>
        <authorList>
            <person name="Suzuki J."/>
        </authorList>
    </citation>
    <scope>NUCLEOTIDE SEQUENCE</scope>
</reference>
<keyword evidence="1" id="KW-1133">Transmembrane helix</keyword>